<dbReference type="AlphaFoldDB" id="A0A382DUX5"/>
<evidence type="ECO:0000313" key="1">
    <source>
        <dbReference type="EMBL" id="SVB41541.1"/>
    </source>
</evidence>
<protein>
    <submittedName>
        <fullName evidence="1">Uncharacterized protein</fullName>
    </submittedName>
</protein>
<proteinExistence type="predicted"/>
<reference evidence="1" key="1">
    <citation type="submission" date="2018-05" db="EMBL/GenBank/DDBJ databases">
        <authorList>
            <person name="Lanie J.A."/>
            <person name="Ng W.-L."/>
            <person name="Kazmierczak K.M."/>
            <person name="Andrzejewski T.M."/>
            <person name="Davidsen T.M."/>
            <person name="Wayne K.J."/>
            <person name="Tettelin H."/>
            <person name="Glass J.I."/>
            <person name="Rusch D."/>
            <person name="Podicherti R."/>
            <person name="Tsui H.-C.T."/>
            <person name="Winkler M.E."/>
        </authorList>
    </citation>
    <scope>NUCLEOTIDE SEQUENCE</scope>
</reference>
<dbReference type="EMBL" id="UINC01040951">
    <property type="protein sequence ID" value="SVB41541.1"/>
    <property type="molecule type" value="Genomic_DNA"/>
</dbReference>
<sequence>GRDRQEQITLSEVAEAWGIGPLEALLRLSGRIPIKYLGTTAGI</sequence>
<accession>A0A382DUX5</accession>
<name>A0A382DUX5_9ZZZZ</name>
<organism evidence="1">
    <name type="scientific">marine metagenome</name>
    <dbReference type="NCBI Taxonomy" id="408172"/>
    <lineage>
        <taxon>unclassified sequences</taxon>
        <taxon>metagenomes</taxon>
        <taxon>ecological metagenomes</taxon>
    </lineage>
</organism>
<feature type="non-terminal residue" evidence="1">
    <location>
        <position position="1"/>
    </location>
</feature>
<gene>
    <name evidence="1" type="ORF">METZ01_LOCUS194395</name>
</gene>